<reference evidence="1 2" key="1">
    <citation type="journal article" date="2015" name="Nat. Commun.">
        <title>Production of butyrate from lysine and the Amadori product fructoselysine by a human gut commensal.</title>
        <authorList>
            <person name="Bui T.P."/>
            <person name="Ritari J."/>
            <person name="Boeren S."/>
            <person name="de Waard P."/>
            <person name="Plugge C.M."/>
            <person name="de Vos W.M."/>
        </authorList>
    </citation>
    <scope>NUCLEOTIDE SEQUENCE [LARGE SCALE GENOMIC DNA]</scope>
    <source>
        <strain evidence="1 2">AF211</strain>
    </source>
</reference>
<name>A0A0S2W6B9_9FIRM</name>
<protein>
    <submittedName>
        <fullName evidence="1">Uncharacterized protein</fullName>
    </submittedName>
</protein>
<dbReference type="STRING" id="1297617.IB211_02466c"/>
<keyword evidence="2" id="KW-1185">Reference proteome</keyword>
<gene>
    <name evidence="1" type="ORF">IB211_02466c</name>
</gene>
<accession>A0A0S2W6B9</accession>
<evidence type="ECO:0000313" key="2">
    <source>
        <dbReference type="Proteomes" id="UP000064844"/>
    </source>
</evidence>
<dbReference type="Proteomes" id="UP000064844">
    <property type="component" value="Chromosome"/>
</dbReference>
<proteinExistence type="predicted"/>
<dbReference type="AlphaFoldDB" id="A0A0S2W6B9"/>
<reference evidence="2" key="2">
    <citation type="submission" date="2015-04" db="EMBL/GenBank/DDBJ databases">
        <title>A butyrogenic pathway from the amino acid lysine in a human gut commensal.</title>
        <authorList>
            <person name="de Vos W.M."/>
            <person name="Bui N.T.P."/>
            <person name="Plugge C.M."/>
            <person name="Ritari J."/>
        </authorList>
    </citation>
    <scope>NUCLEOTIDE SEQUENCE [LARGE SCALE GENOMIC DNA]</scope>
    <source>
        <strain evidence="2">AF211</strain>
    </source>
</reference>
<dbReference type="RefSeq" id="WP_058118187.1">
    <property type="nucleotide sequence ID" value="NZ_CP011307.1"/>
</dbReference>
<organism evidence="1 2">
    <name type="scientific">Intestinimonas butyriciproducens</name>
    <dbReference type="NCBI Taxonomy" id="1297617"/>
    <lineage>
        <taxon>Bacteria</taxon>
        <taxon>Bacillati</taxon>
        <taxon>Bacillota</taxon>
        <taxon>Clostridia</taxon>
        <taxon>Eubacteriales</taxon>
        <taxon>Intestinimonas</taxon>
    </lineage>
</organism>
<dbReference type="EMBL" id="CP011307">
    <property type="protein sequence ID" value="ALP94857.1"/>
    <property type="molecule type" value="Genomic_DNA"/>
</dbReference>
<dbReference type="KEGG" id="ibu:IB211_02466c"/>
<evidence type="ECO:0000313" key="1">
    <source>
        <dbReference type="EMBL" id="ALP94857.1"/>
    </source>
</evidence>
<sequence>MKEKSNMLALPCDCKCCMLVIEKTVWEDGDISYNISVQDSRYDHNYNTLWGKIKRAAKVLFGKPIYYNDLHLEGEESFHKLIKDMESLAKLKYFEGE</sequence>